<dbReference type="PANTHER" id="PTHR38733">
    <property type="entry name" value="PROTEIN MCRC"/>
    <property type="match status" value="1"/>
</dbReference>
<gene>
    <name evidence="1" type="ORF">OEG85_21145</name>
</gene>
<protein>
    <submittedName>
        <fullName evidence="1">McrC family protein</fullName>
    </submittedName>
</protein>
<reference evidence="1" key="1">
    <citation type="submission" date="2022-10" db="EMBL/GenBank/DDBJ databases">
        <title>Complete genome sequence resource for Xanthomonas hortorum isolated from Greek Oregano.</title>
        <authorList>
            <person name="Gonzalez-Tobon J."/>
            <person name="Helmann T.C."/>
            <person name="Daughtrey M."/>
            <person name="Stodghill P.V."/>
            <person name="Filiatrault M.J."/>
        </authorList>
    </citation>
    <scope>NUCLEOTIDE SEQUENCE</scope>
    <source>
        <strain evidence="1">Oregano 108</strain>
    </source>
</reference>
<evidence type="ECO:0000313" key="1">
    <source>
        <dbReference type="EMBL" id="WAH63901.1"/>
    </source>
</evidence>
<dbReference type="AlphaFoldDB" id="A0AA47I9K6"/>
<dbReference type="RefSeq" id="WP_268212912.1">
    <property type="nucleotide sequence ID" value="NZ_CP107241.1"/>
</dbReference>
<dbReference type="InterPro" id="IPR019292">
    <property type="entry name" value="McrC"/>
</dbReference>
<proteinExistence type="predicted"/>
<organism evidence="1 2">
    <name type="scientific">Xanthomonas hortorum</name>
    <dbReference type="NCBI Taxonomy" id="56454"/>
    <lineage>
        <taxon>Bacteria</taxon>
        <taxon>Pseudomonadati</taxon>
        <taxon>Pseudomonadota</taxon>
        <taxon>Gammaproteobacteria</taxon>
        <taxon>Lysobacterales</taxon>
        <taxon>Lysobacteraceae</taxon>
        <taxon>Xanthomonas</taxon>
    </lineage>
</organism>
<dbReference type="PANTHER" id="PTHR38733:SF1">
    <property type="entry name" value="TYPE IV METHYL-DIRECTED RESTRICTION ENZYME ECOKMCRBC"/>
    <property type="match status" value="1"/>
</dbReference>
<name>A0AA47I9K6_9XANT</name>
<dbReference type="Pfam" id="PF10117">
    <property type="entry name" value="McrBC"/>
    <property type="match status" value="1"/>
</dbReference>
<dbReference type="Proteomes" id="UP001164737">
    <property type="component" value="Chromosome"/>
</dbReference>
<sequence>MEKLFETYVAKHFKKQRPAHLVLGAQVRQHHLVRHGDAQWFQLRPDMVISRQGIDVLVLDTKWKLLDAGQETSVGKYGLNQGDFYQLHAYGRSYLGGQGVLALVYPRTDQLNRPLPVFDFPDSEGLQLWVLPFCLKQSEILLPDGWRWPEHDTTSYVPQHLRW</sequence>
<dbReference type="EMBL" id="CP107241">
    <property type="protein sequence ID" value="WAH63901.1"/>
    <property type="molecule type" value="Genomic_DNA"/>
</dbReference>
<accession>A0AA47I9K6</accession>
<evidence type="ECO:0000313" key="2">
    <source>
        <dbReference type="Proteomes" id="UP001164737"/>
    </source>
</evidence>